<evidence type="ECO:0000313" key="17">
    <source>
        <dbReference type="EMBL" id="RHD09344.1"/>
    </source>
</evidence>
<evidence type="ECO:0000313" key="10">
    <source>
        <dbReference type="EMBL" id="MDE1202955.1"/>
    </source>
</evidence>
<evidence type="ECO:0000313" key="26">
    <source>
        <dbReference type="Proteomes" id="UP000285697"/>
    </source>
</evidence>
<feature type="compositionally biased region" description="Low complexity" evidence="3">
    <location>
        <begin position="226"/>
        <end position="248"/>
    </location>
</feature>
<evidence type="ECO:0000313" key="9">
    <source>
        <dbReference type="EMBL" id="MDB8740096.1"/>
    </source>
</evidence>
<comment type="caution">
    <text evidence="10">The sequence shown here is derived from an EMBL/GenBank/DDBJ whole genome shotgun (WGS) entry which is preliminary data.</text>
</comment>
<evidence type="ECO:0000313" key="11">
    <source>
        <dbReference type="EMBL" id="NSI19990.1"/>
    </source>
</evidence>
<evidence type="ECO:0000259" key="6">
    <source>
        <dbReference type="Pfam" id="PF24568"/>
    </source>
</evidence>
<evidence type="ECO:0000313" key="14">
    <source>
        <dbReference type="EMBL" id="RGM22727.1"/>
    </source>
</evidence>
<organism evidence="10 28">
    <name type="scientific">Mediterraneibacter gnavus</name>
    <name type="common">Ruminococcus gnavus</name>
    <dbReference type="NCBI Taxonomy" id="33038"/>
    <lineage>
        <taxon>Bacteria</taxon>
        <taxon>Bacillati</taxon>
        <taxon>Bacillota</taxon>
        <taxon>Clostridia</taxon>
        <taxon>Lachnospirales</taxon>
        <taxon>Lachnospiraceae</taxon>
        <taxon>Mediterraneibacter</taxon>
    </lineage>
</organism>
<dbReference type="CDD" id="cd12797">
    <property type="entry name" value="M23_peptidase"/>
    <property type="match status" value="1"/>
</dbReference>
<dbReference type="EMBL" id="QRTJ01000007">
    <property type="protein sequence ID" value="RGQ69777.1"/>
    <property type="molecule type" value="Genomic_DNA"/>
</dbReference>
<evidence type="ECO:0000313" key="13">
    <source>
        <dbReference type="EMBL" id="NSI66036.1"/>
    </source>
</evidence>
<dbReference type="GO" id="GO:0004222">
    <property type="term" value="F:metalloendopeptidase activity"/>
    <property type="evidence" value="ECO:0007669"/>
    <property type="project" value="TreeGrafter"/>
</dbReference>
<evidence type="ECO:0000313" key="23">
    <source>
        <dbReference type="Proteomes" id="UP000283981"/>
    </source>
</evidence>
<feature type="chain" id="PRO_5014562925" evidence="4">
    <location>
        <begin position="28"/>
        <end position="394"/>
    </location>
</feature>
<evidence type="ECO:0000313" key="21">
    <source>
        <dbReference type="Proteomes" id="UP000260808"/>
    </source>
</evidence>
<keyword evidence="2" id="KW-0175">Coiled coil</keyword>
<dbReference type="Proteomes" id="UP001296580">
    <property type="component" value="Unassembled WGS sequence"/>
</dbReference>
<dbReference type="EMBL" id="JAAIRM010000020">
    <property type="protein sequence ID" value="NSI19990.1"/>
    <property type="molecule type" value="Genomic_DNA"/>
</dbReference>
<evidence type="ECO:0000313" key="19">
    <source>
        <dbReference type="EMBL" id="RHG81410.1"/>
    </source>
</evidence>
<dbReference type="EMBL" id="JAQMLR010000020">
    <property type="protein sequence ID" value="MDB8740096.1"/>
    <property type="molecule type" value="Genomic_DNA"/>
</dbReference>
<dbReference type="EMBL" id="QSIR01000001">
    <property type="protein sequence ID" value="RHD09344.1"/>
    <property type="molecule type" value="Genomic_DNA"/>
</dbReference>
<dbReference type="EMBL" id="JAJBNC010000002">
    <property type="protein sequence ID" value="MCB5492386.1"/>
    <property type="molecule type" value="Genomic_DNA"/>
</dbReference>
<dbReference type="InterPro" id="IPR050570">
    <property type="entry name" value="Cell_wall_metabolism_enzyme"/>
</dbReference>
<feature type="compositionally biased region" description="Low complexity" evidence="3">
    <location>
        <begin position="256"/>
        <end position="269"/>
    </location>
</feature>
<reference evidence="7" key="4">
    <citation type="submission" date="2021-10" db="EMBL/GenBank/DDBJ databases">
        <title>Collection of gut derived symbiotic bacterial strains cultured from healthy donors.</title>
        <authorList>
            <person name="Lin H."/>
            <person name="Littmann E."/>
            <person name="Claire K."/>
            <person name="Pamer E."/>
        </authorList>
    </citation>
    <scope>NUCLEOTIDE SEQUENCE</scope>
    <source>
        <strain evidence="8">MSK.23.18</strain>
        <strain evidence="7">MSK.23.4</strain>
    </source>
</reference>
<keyword evidence="1 4" id="KW-0732">Signal</keyword>
<dbReference type="Pfam" id="PF24568">
    <property type="entry name" value="CC_PcsB"/>
    <property type="match status" value="1"/>
</dbReference>
<dbReference type="PANTHER" id="PTHR21666">
    <property type="entry name" value="PEPTIDASE-RELATED"/>
    <property type="match status" value="1"/>
</dbReference>
<feature type="domain" description="M23ase beta-sheet core" evidence="5">
    <location>
        <begin position="296"/>
        <end position="390"/>
    </location>
</feature>
<dbReference type="EMBL" id="QRLN01000022">
    <property type="protein sequence ID" value="RHJ09322.1"/>
    <property type="molecule type" value="Genomic_DNA"/>
</dbReference>
<evidence type="ECO:0000256" key="2">
    <source>
        <dbReference type="SAM" id="Coils"/>
    </source>
</evidence>
<evidence type="ECO:0000259" key="5">
    <source>
        <dbReference type="Pfam" id="PF01551"/>
    </source>
</evidence>
<dbReference type="Gene3D" id="6.10.250.3150">
    <property type="match status" value="1"/>
</dbReference>
<dbReference type="EMBL" id="JAJBOM010000002">
    <property type="protein sequence ID" value="MCB5618173.1"/>
    <property type="molecule type" value="Genomic_DNA"/>
</dbReference>
<feature type="domain" description="Peptidoglycan hydrolase PcsB coiled-coil" evidence="6">
    <location>
        <begin position="96"/>
        <end position="159"/>
    </location>
</feature>
<dbReference type="Proteomes" id="UP001211731">
    <property type="component" value="Unassembled WGS sequence"/>
</dbReference>
<protein>
    <submittedName>
        <fullName evidence="14">Peptidase M23</fullName>
    </submittedName>
    <submittedName>
        <fullName evidence="10">Peptidoglycan DD-metalloendopeptidase family protein</fullName>
    </submittedName>
</protein>
<dbReference type="Proteomes" id="UP000286137">
    <property type="component" value="Unassembled WGS sequence"/>
</dbReference>
<evidence type="ECO:0000313" key="8">
    <source>
        <dbReference type="EMBL" id="MCB5618173.1"/>
    </source>
</evidence>
<dbReference type="Proteomes" id="UP000260808">
    <property type="component" value="Unassembled WGS sequence"/>
</dbReference>
<dbReference type="EMBL" id="QRIS01000025">
    <property type="protein sequence ID" value="RHG81410.1"/>
    <property type="molecule type" value="Genomic_DNA"/>
</dbReference>
<dbReference type="Proteomes" id="UP001296581">
    <property type="component" value="Unassembled WGS sequence"/>
</dbReference>
<dbReference type="EMBL" id="QRIA01000001">
    <property type="protein sequence ID" value="RHG22426.1"/>
    <property type="molecule type" value="Genomic_DNA"/>
</dbReference>
<dbReference type="Pfam" id="PF01551">
    <property type="entry name" value="Peptidase_M23"/>
    <property type="match status" value="1"/>
</dbReference>
<dbReference type="AlphaFoldDB" id="A0A2N5NRC6"/>
<evidence type="ECO:0000313" key="22">
    <source>
        <dbReference type="Proteomes" id="UP000283834"/>
    </source>
</evidence>
<dbReference type="EMBL" id="QRWQ01000005">
    <property type="protein sequence ID" value="RGT39576.1"/>
    <property type="molecule type" value="Genomic_DNA"/>
</dbReference>
<evidence type="ECO:0000256" key="3">
    <source>
        <dbReference type="SAM" id="MobiDB-lite"/>
    </source>
</evidence>
<dbReference type="EMBL" id="JAAIRV010000025">
    <property type="protein sequence ID" value="NSI59137.1"/>
    <property type="molecule type" value="Genomic_DNA"/>
</dbReference>
<dbReference type="PANTHER" id="PTHR21666:SF270">
    <property type="entry name" value="MUREIN HYDROLASE ACTIVATOR ENVC"/>
    <property type="match status" value="1"/>
</dbReference>
<dbReference type="InterPro" id="IPR011055">
    <property type="entry name" value="Dup_hybrid_motif"/>
</dbReference>
<dbReference type="Proteomes" id="UP000285697">
    <property type="component" value="Unassembled WGS sequence"/>
</dbReference>
<dbReference type="EMBL" id="JAPZEG010000005">
    <property type="protein sequence ID" value="MDE1202955.1"/>
    <property type="molecule type" value="Genomic_DNA"/>
</dbReference>
<dbReference type="RefSeq" id="WP_004840133.1">
    <property type="nucleotide sequence ID" value="NZ_AP031446.1"/>
</dbReference>
<dbReference type="SUPFAM" id="SSF51261">
    <property type="entry name" value="Duplicated hybrid motif"/>
    <property type="match status" value="1"/>
</dbReference>
<sequence>MKERMKKVTALCLAAALSVGTVLPVHAETVQDAQNAVDQLQQQKDSVQAEKTTVETELKKIAEEMEKTQSKLDAKQAEITEAEENLVQAKVEENTQYQSMKIRIKYMYENGNMEFIEVLADSENISDFLNKTEYISKLSEYDRDKLKEFQKTVKAVEEQEAALQKEYEELNTLQTDLVNQQTQAQTLLKEKDVQLADLSSQLGSKMETLQKLVEEEKRRQEEAAEAARQQQLQQQEQQNQNNSNNNTGSGTGGGSTVTPPSSGNVSSGSGYFTHPCPGMSYQSSYFGEIREFEVGGHKGNDYAAPTGTPTYAAAAGRVIIAGYSSSAGNWVVIDHGNGLVTKYMHHSSICVSAGQYVERGQQIGAVGSTGQSTGPHLHFQVELNRVAVSPDQYF</sequence>
<name>A0A2N5NRC6_MEDGN</name>
<dbReference type="STRING" id="33038.GCA_900067245_02778"/>
<evidence type="ECO:0000313" key="18">
    <source>
        <dbReference type="EMBL" id="RHG22426.1"/>
    </source>
</evidence>
<evidence type="ECO:0000313" key="25">
    <source>
        <dbReference type="Proteomes" id="UP000284472"/>
    </source>
</evidence>
<reference evidence="21 22" key="1">
    <citation type="submission" date="2018-08" db="EMBL/GenBank/DDBJ databases">
        <title>A genome reference for cultivated species of the human gut microbiota.</title>
        <authorList>
            <person name="Zou Y."/>
            <person name="Xue W."/>
            <person name="Luo G."/>
        </authorList>
    </citation>
    <scope>NUCLEOTIDE SEQUENCE [LARGE SCALE GENOMIC DNA]</scope>
    <source>
        <strain evidence="16 22">AF19-16AC</strain>
        <strain evidence="15 27">AF27-4BH</strain>
        <strain evidence="20 24">AM12-54</strain>
        <strain evidence="19 23">AM21-18</strain>
        <strain evidence="18 26">AM22-7AC</strain>
        <strain evidence="17 25">AM32-6</strain>
        <strain evidence="14 21">TF01-20-2</strain>
    </source>
</reference>
<dbReference type="Proteomes" id="UP000284472">
    <property type="component" value="Unassembled WGS sequence"/>
</dbReference>
<evidence type="ECO:0000313" key="24">
    <source>
        <dbReference type="Proteomes" id="UP000283992"/>
    </source>
</evidence>
<evidence type="ECO:0000313" key="12">
    <source>
        <dbReference type="EMBL" id="NSI59137.1"/>
    </source>
</evidence>
<reference evidence="9" key="6">
    <citation type="submission" date="2023-01" db="EMBL/GenBank/DDBJ databases">
        <title>Human gut microbiome strain richness.</title>
        <authorList>
            <person name="Chen-Liaw A."/>
        </authorList>
    </citation>
    <scope>NUCLEOTIDE SEQUENCE</scope>
    <source>
        <strain evidence="9">1001217st1_A9_1001217B_191108</strain>
    </source>
</reference>
<reference evidence="10" key="5">
    <citation type="submission" date="2022-12" db="EMBL/GenBank/DDBJ databases">
        <title>Genome of R. gnavus strain RSHDN_120.</title>
        <authorList>
            <person name="Abdugheni R."/>
        </authorList>
    </citation>
    <scope>NUCLEOTIDE SEQUENCE</scope>
    <source>
        <strain evidence="10">RSHDN_120</strain>
    </source>
</reference>
<evidence type="ECO:0000313" key="20">
    <source>
        <dbReference type="EMBL" id="RHJ09322.1"/>
    </source>
</evidence>
<dbReference type="Proteomes" id="UP000283981">
    <property type="component" value="Unassembled WGS sequence"/>
</dbReference>
<dbReference type="Proteomes" id="UP001297370">
    <property type="component" value="Unassembled WGS sequence"/>
</dbReference>
<evidence type="ECO:0000256" key="1">
    <source>
        <dbReference type="ARBA" id="ARBA00022729"/>
    </source>
</evidence>
<reference evidence="11" key="3">
    <citation type="submission" date="2020-02" db="EMBL/GenBank/DDBJ databases">
        <authorList>
            <person name="Littmann E."/>
            <person name="Sorbara M."/>
        </authorList>
    </citation>
    <scope>NUCLEOTIDE SEQUENCE</scope>
    <source>
        <strain evidence="13">MSK.11.9</strain>
        <strain evidence="12">MSK.15.32</strain>
        <strain evidence="11">MSK.22.53</strain>
    </source>
</reference>
<evidence type="ECO:0000313" key="16">
    <source>
        <dbReference type="EMBL" id="RGT39576.1"/>
    </source>
</evidence>
<dbReference type="InterPro" id="IPR016047">
    <property type="entry name" value="M23ase_b-sheet_dom"/>
</dbReference>
<evidence type="ECO:0000313" key="7">
    <source>
        <dbReference type="EMBL" id="MCB5492386.1"/>
    </source>
</evidence>
<feature type="signal peptide" evidence="4">
    <location>
        <begin position="1"/>
        <end position="27"/>
    </location>
</feature>
<evidence type="ECO:0000313" key="27">
    <source>
        <dbReference type="Proteomes" id="UP000286137"/>
    </source>
</evidence>
<dbReference type="Proteomes" id="UP001297422">
    <property type="component" value="Unassembled WGS sequence"/>
</dbReference>
<evidence type="ECO:0000313" key="15">
    <source>
        <dbReference type="EMBL" id="RGQ69777.1"/>
    </source>
</evidence>
<accession>A0A2N5NRC6</accession>
<dbReference type="Gene3D" id="2.70.70.10">
    <property type="entry name" value="Glucose Permease (Domain IIA)"/>
    <property type="match status" value="1"/>
</dbReference>
<proteinExistence type="predicted"/>
<dbReference type="EMBL" id="QSSX01000021">
    <property type="protein sequence ID" value="RGM22727.1"/>
    <property type="molecule type" value="Genomic_DNA"/>
</dbReference>
<dbReference type="Proteomes" id="UP001149331">
    <property type="component" value="Unassembled WGS sequence"/>
</dbReference>
<dbReference type="InterPro" id="IPR057309">
    <property type="entry name" value="PcsB_CC"/>
</dbReference>
<evidence type="ECO:0000313" key="28">
    <source>
        <dbReference type="Proteomes" id="UP001149331"/>
    </source>
</evidence>
<dbReference type="GeneID" id="57433443"/>
<feature type="region of interest" description="Disordered" evidence="3">
    <location>
        <begin position="215"/>
        <end position="269"/>
    </location>
</feature>
<feature type="coiled-coil region" evidence="2">
    <location>
        <begin position="23"/>
        <end position="92"/>
    </location>
</feature>
<dbReference type="Proteomes" id="UP001296643">
    <property type="component" value="Unassembled WGS sequence"/>
</dbReference>
<gene>
    <name evidence="20" type="ORF">DW142_13285</name>
    <name evidence="19" type="ORF">DW243_13610</name>
    <name evidence="18" type="ORF">DW270_00670</name>
    <name evidence="17" type="ORF">DW812_00915</name>
    <name evidence="16" type="ORF">DWX36_06835</name>
    <name evidence="15" type="ORF">DWY88_05325</name>
    <name evidence="14" type="ORF">DXC31_09770</name>
    <name evidence="11" type="ORF">G4958_11605</name>
    <name evidence="13" type="ORF">G4981_12245</name>
    <name evidence="12" type="ORF">G4993_12115</name>
    <name evidence="8" type="ORF">LIQ08_03195</name>
    <name evidence="7" type="ORF">LIQ10_01335</name>
    <name evidence="10" type="ORF">O4N78_05090</name>
    <name evidence="9" type="ORF">PNU63_15165</name>
</gene>
<reference evidence="11" key="2">
    <citation type="journal article" date="2020" name="Cell Host Microbe">
        <title>Functional and Genomic Variation between Human-Derived Isolates of Lachnospiraceae Reveals Inter- and Intra-Species Diversity.</title>
        <authorList>
            <person name="Sorbara M.T."/>
            <person name="Littmann E.R."/>
            <person name="Fontana E."/>
            <person name="Moody T.U."/>
            <person name="Kohout C.E."/>
            <person name="Gjonbalaj M."/>
            <person name="Eaton V."/>
            <person name="Seok R."/>
            <person name="Leiner I.M."/>
            <person name="Pamer E.G."/>
        </authorList>
    </citation>
    <scope>NUCLEOTIDE SEQUENCE</scope>
    <source>
        <strain evidence="13">MSK.11.9</strain>
        <strain evidence="12">MSK.15.32</strain>
        <strain evidence="11">MSK.22.53</strain>
    </source>
</reference>
<dbReference type="Proteomes" id="UP000283834">
    <property type="component" value="Unassembled WGS sequence"/>
</dbReference>
<dbReference type="EMBL" id="JAAIRY010000023">
    <property type="protein sequence ID" value="NSI66036.1"/>
    <property type="molecule type" value="Genomic_DNA"/>
</dbReference>
<dbReference type="Proteomes" id="UP000283992">
    <property type="component" value="Unassembled WGS sequence"/>
</dbReference>
<evidence type="ECO:0000256" key="4">
    <source>
        <dbReference type="SAM" id="SignalP"/>
    </source>
</evidence>